<name>A0A182XS57_ANOQN</name>
<dbReference type="AlphaFoldDB" id="A0A182XS57"/>
<organism evidence="1 2">
    <name type="scientific">Anopheles quadriannulatus</name>
    <name type="common">Mosquito</name>
    <dbReference type="NCBI Taxonomy" id="34691"/>
    <lineage>
        <taxon>Eukaryota</taxon>
        <taxon>Metazoa</taxon>
        <taxon>Ecdysozoa</taxon>
        <taxon>Arthropoda</taxon>
        <taxon>Hexapoda</taxon>
        <taxon>Insecta</taxon>
        <taxon>Pterygota</taxon>
        <taxon>Neoptera</taxon>
        <taxon>Endopterygota</taxon>
        <taxon>Diptera</taxon>
        <taxon>Nematocera</taxon>
        <taxon>Culicoidea</taxon>
        <taxon>Culicidae</taxon>
        <taxon>Anophelinae</taxon>
        <taxon>Anopheles</taxon>
    </lineage>
</organism>
<evidence type="ECO:0000313" key="2">
    <source>
        <dbReference type="Proteomes" id="UP000076407"/>
    </source>
</evidence>
<evidence type="ECO:0000313" key="1">
    <source>
        <dbReference type="EnsemblMetazoa" id="AQUA014673-PA"/>
    </source>
</evidence>
<keyword evidence="2" id="KW-1185">Reference proteome</keyword>
<protein>
    <submittedName>
        <fullName evidence="1">Uncharacterized protein</fullName>
    </submittedName>
</protein>
<proteinExistence type="predicted"/>
<dbReference type="VEuPathDB" id="VectorBase:AQUA014673"/>
<dbReference type="EnsemblMetazoa" id="AQUA014673-RA">
    <property type="protein sequence ID" value="AQUA014673-PA"/>
    <property type="gene ID" value="AQUA014673"/>
</dbReference>
<sequence length="35" mass="4375">MKSRHNTQKSHLHKNSRFLMYASFTKHMNGLWFYF</sequence>
<accession>A0A182XS57</accession>
<dbReference type="Proteomes" id="UP000076407">
    <property type="component" value="Unassembled WGS sequence"/>
</dbReference>
<reference evidence="1" key="1">
    <citation type="submission" date="2020-05" db="UniProtKB">
        <authorList>
            <consortium name="EnsemblMetazoa"/>
        </authorList>
    </citation>
    <scope>IDENTIFICATION</scope>
    <source>
        <strain evidence="1">SANGQUA</strain>
    </source>
</reference>